<proteinExistence type="predicted"/>
<dbReference type="PROSITE" id="PS50089">
    <property type="entry name" value="ZF_RING_2"/>
    <property type="match status" value="1"/>
</dbReference>
<evidence type="ECO:0000256" key="4">
    <source>
        <dbReference type="PROSITE-ProRule" id="PRU00175"/>
    </source>
</evidence>
<dbReference type="InterPro" id="IPR013083">
    <property type="entry name" value="Znf_RING/FYVE/PHD"/>
</dbReference>
<evidence type="ECO:0000256" key="2">
    <source>
        <dbReference type="ARBA" id="ARBA00022771"/>
    </source>
</evidence>
<keyword evidence="1" id="KW-0479">Metal-binding</keyword>
<dbReference type="Pfam" id="PF00097">
    <property type="entry name" value="zf-C3HC4"/>
    <property type="match status" value="1"/>
</dbReference>
<reference evidence="6" key="1">
    <citation type="submission" date="2025-08" db="UniProtKB">
        <authorList>
            <consortium name="Ensembl"/>
        </authorList>
    </citation>
    <scope>IDENTIFICATION</scope>
</reference>
<evidence type="ECO:0000313" key="7">
    <source>
        <dbReference type="Proteomes" id="UP000261600"/>
    </source>
</evidence>
<dbReference type="Gene3D" id="3.30.40.10">
    <property type="entry name" value="Zinc/RING finger domain, C3HC4 (zinc finger)"/>
    <property type="match status" value="1"/>
</dbReference>
<dbReference type="GO" id="GO:0008270">
    <property type="term" value="F:zinc ion binding"/>
    <property type="evidence" value="ECO:0007669"/>
    <property type="project" value="UniProtKB-KW"/>
</dbReference>
<accession>A0A3Q3QBR1</accession>
<dbReference type="AlphaFoldDB" id="A0A3Q3QBR1"/>
<dbReference type="Ensembl" id="ENSMALT00000009119.1">
    <property type="protein sequence ID" value="ENSMALP00000008931.1"/>
    <property type="gene ID" value="ENSMALG00000006368.1"/>
</dbReference>
<protein>
    <recommendedName>
        <fullName evidence="5">RING-type domain-containing protein</fullName>
    </recommendedName>
</protein>
<evidence type="ECO:0000256" key="3">
    <source>
        <dbReference type="ARBA" id="ARBA00022833"/>
    </source>
</evidence>
<dbReference type="Proteomes" id="UP000261600">
    <property type="component" value="Unplaced"/>
</dbReference>
<name>A0A3Q3QBR1_MONAL</name>
<feature type="domain" description="RING-type" evidence="5">
    <location>
        <begin position="28"/>
        <end position="65"/>
    </location>
</feature>
<evidence type="ECO:0000256" key="1">
    <source>
        <dbReference type="ARBA" id="ARBA00022723"/>
    </source>
</evidence>
<dbReference type="InterPro" id="IPR001841">
    <property type="entry name" value="Znf_RING"/>
</dbReference>
<dbReference type="PROSITE" id="PS00518">
    <property type="entry name" value="ZF_RING_1"/>
    <property type="match status" value="1"/>
</dbReference>
<reference evidence="6" key="2">
    <citation type="submission" date="2025-09" db="UniProtKB">
        <authorList>
            <consortium name="Ensembl"/>
        </authorList>
    </citation>
    <scope>IDENTIFICATION</scope>
</reference>
<keyword evidence="2 4" id="KW-0863">Zinc-finger</keyword>
<keyword evidence="3" id="KW-0862">Zinc</keyword>
<evidence type="ECO:0000259" key="5">
    <source>
        <dbReference type="PROSITE" id="PS50089"/>
    </source>
</evidence>
<dbReference type="InterPro" id="IPR017907">
    <property type="entry name" value="Znf_RING_CS"/>
</dbReference>
<dbReference type="STRING" id="43700.ENSMALP00000008931"/>
<sequence>MCYFCSPIKVLEKNSDLKTQQSFEAVIVCMGDPQDPLCLPCEHIYCVACIRQWLVPGQMYCPLCKQPV</sequence>
<dbReference type="SUPFAM" id="SSF57850">
    <property type="entry name" value="RING/U-box"/>
    <property type="match status" value="1"/>
</dbReference>
<dbReference type="InterPro" id="IPR018957">
    <property type="entry name" value="Znf_C3HC4_RING-type"/>
</dbReference>
<organism evidence="6 7">
    <name type="scientific">Monopterus albus</name>
    <name type="common">Swamp eel</name>
    <dbReference type="NCBI Taxonomy" id="43700"/>
    <lineage>
        <taxon>Eukaryota</taxon>
        <taxon>Metazoa</taxon>
        <taxon>Chordata</taxon>
        <taxon>Craniata</taxon>
        <taxon>Vertebrata</taxon>
        <taxon>Euteleostomi</taxon>
        <taxon>Actinopterygii</taxon>
        <taxon>Neopterygii</taxon>
        <taxon>Teleostei</taxon>
        <taxon>Neoteleostei</taxon>
        <taxon>Acanthomorphata</taxon>
        <taxon>Anabantaria</taxon>
        <taxon>Synbranchiformes</taxon>
        <taxon>Synbranchidae</taxon>
        <taxon>Monopterus</taxon>
    </lineage>
</organism>
<evidence type="ECO:0000313" key="6">
    <source>
        <dbReference type="Ensembl" id="ENSMALP00000008931.1"/>
    </source>
</evidence>
<keyword evidence="7" id="KW-1185">Reference proteome</keyword>